<evidence type="ECO:0000256" key="7">
    <source>
        <dbReference type="SAM" id="Phobius"/>
    </source>
</evidence>
<dbReference type="InParanoid" id="A0A674IAP1"/>
<keyword evidence="6" id="KW-0325">Glycoprotein</keyword>
<dbReference type="GO" id="GO:0099638">
    <property type="term" value="P:endosome to plasma membrane protein transport"/>
    <property type="evidence" value="ECO:0007669"/>
    <property type="project" value="Ensembl"/>
</dbReference>
<dbReference type="Proteomes" id="UP000472274">
    <property type="component" value="Unplaced"/>
</dbReference>
<protein>
    <submittedName>
        <fullName evidence="8">Scavenger receptor class B member 2</fullName>
    </submittedName>
</protein>
<keyword evidence="3 7" id="KW-0812">Transmembrane</keyword>
<dbReference type="GeneID" id="112124329"/>
<dbReference type="CTD" id="950"/>
<keyword evidence="4 7" id="KW-1133">Transmembrane helix</keyword>
<dbReference type="GO" id="GO:0006898">
    <property type="term" value="P:receptor-mediated endocytosis"/>
    <property type="evidence" value="ECO:0007669"/>
    <property type="project" value="Ensembl"/>
</dbReference>
<dbReference type="GO" id="GO:0015485">
    <property type="term" value="F:cholesterol binding"/>
    <property type="evidence" value="ECO:0007669"/>
    <property type="project" value="Ensembl"/>
</dbReference>
<dbReference type="InterPro" id="IPR002159">
    <property type="entry name" value="CD36_fam"/>
</dbReference>
<accession>A0A674IAP1</accession>
<dbReference type="Pfam" id="PF01130">
    <property type="entry name" value="CD36"/>
    <property type="match status" value="1"/>
</dbReference>
<dbReference type="GO" id="GO:0042803">
    <property type="term" value="F:protein homodimerization activity"/>
    <property type="evidence" value="ECO:0007669"/>
    <property type="project" value="Ensembl"/>
</dbReference>
<evidence type="ECO:0000256" key="2">
    <source>
        <dbReference type="ARBA" id="ARBA00010532"/>
    </source>
</evidence>
<dbReference type="PANTHER" id="PTHR11923:SF51">
    <property type="entry name" value="LYSOSOME MEMBRANE PROTEIN 2"/>
    <property type="match status" value="1"/>
</dbReference>
<gene>
    <name evidence="8" type="primary">SCARB2</name>
</gene>
<reference evidence="8" key="2">
    <citation type="submission" date="2025-09" db="UniProtKB">
        <authorList>
            <consortium name="Ensembl"/>
        </authorList>
    </citation>
    <scope>IDENTIFICATION</scope>
</reference>
<name>A0A674IAP1_9SAUR</name>
<dbReference type="PANTHER" id="PTHR11923">
    <property type="entry name" value="SCAVENGER RECEPTOR CLASS B TYPE-1 SR-B1"/>
    <property type="match status" value="1"/>
</dbReference>
<dbReference type="GO" id="GO:0030666">
    <property type="term" value="C:endocytic vesicle membrane"/>
    <property type="evidence" value="ECO:0007669"/>
    <property type="project" value="Ensembl"/>
</dbReference>
<comment type="subcellular location">
    <subcellularLocation>
        <location evidence="1">Membrane</location>
    </subcellularLocation>
</comment>
<dbReference type="GO" id="GO:0005044">
    <property type="term" value="F:scavenger receptor activity"/>
    <property type="evidence" value="ECO:0007669"/>
    <property type="project" value="Ensembl"/>
</dbReference>
<sequence>MRKFCLSTVGILSMTLLIASVALLVAHVLQRAVDLQVKEGTVLKNGTEAFDLWEDPPPPVYMQFYFFNVTNPLEVVSGDTPFVEEIGPYTYREYRPRVNVHILDNGTRVSSMNPKTYVFEPEKSVGDPEVDLIRTVNIPAVTAMEWAKSTSLRLPTEILLILYQENLFMTHTVHELLWGYKDKLLSTLHVLHPEIDSEFGLFNKMNGTDDGEYVVLSGKMNYLNFSKIVEWKGKESLNWWTTESCNMINGTDGSAFHPLISTDETIYVFSSDFCRSLYVTFDSFVSVSGIPAYRFVPPEKVFANTSVNPDNAGFCVPAGNCHGSGVLNVSVCNQGVPIFLSAPHFYQADEKYIKDIQGMHPRKEDHETFLDINPLTGIVVQAAKRMQINVLVRKLDGFIETGSVRTLVFPVVHVNESVLIDEASAKKLKSVLFEATVVTSIPFIIMALGVILGICFIVLICRPPGTREESSEEERAPLIRTS</sequence>
<dbReference type="PRINTS" id="PR01611">
    <property type="entry name" value="LIMPII"/>
</dbReference>
<evidence type="ECO:0000256" key="5">
    <source>
        <dbReference type="ARBA" id="ARBA00023136"/>
    </source>
</evidence>
<dbReference type="GO" id="GO:0019899">
    <property type="term" value="F:enzyme binding"/>
    <property type="evidence" value="ECO:0007669"/>
    <property type="project" value="Ensembl"/>
</dbReference>
<dbReference type="GO" id="GO:0015917">
    <property type="term" value="P:aminophospholipid transport"/>
    <property type="evidence" value="ECO:0007669"/>
    <property type="project" value="Ensembl"/>
</dbReference>
<evidence type="ECO:0000256" key="4">
    <source>
        <dbReference type="ARBA" id="ARBA00022989"/>
    </source>
</evidence>
<dbReference type="GO" id="GO:0043202">
    <property type="term" value="C:lysosomal lumen"/>
    <property type="evidence" value="ECO:0007669"/>
    <property type="project" value="Ensembl"/>
</dbReference>
<dbReference type="GO" id="GO:0051087">
    <property type="term" value="F:protein-folding chaperone binding"/>
    <property type="evidence" value="ECO:0007669"/>
    <property type="project" value="Ensembl"/>
</dbReference>
<dbReference type="GO" id="GO:0031210">
    <property type="term" value="F:phosphatidylcholine binding"/>
    <property type="evidence" value="ECO:0007669"/>
    <property type="project" value="Ensembl"/>
</dbReference>
<evidence type="ECO:0000256" key="6">
    <source>
        <dbReference type="ARBA" id="ARBA00023180"/>
    </source>
</evidence>
<evidence type="ECO:0000313" key="8">
    <source>
        <dbReference type="Ensembl" id="ENSTMTP00000005820.1"/>
    </source>
</evidence>
<reference evidence="8" key="1">
    <citation type="submission" date="2025-08" db="UniProtKB">
        <authorList>
            <consortium name="Ensembl"/>
        </authorList>
    </citation>
    <scope>IDENTIFICATION</scope>
</reference>
<dbReference type="RefSeq" id="XP_026509039.1">
    <property type="nucleotide sequence ID" value="XM_026653254.2"/>
</dbReference>
<dbReference type="GO" id="GO:0006622">
    <property type="term" value="P:protein targeting to lysosome"/>
    <property type="evidence" value="ECO:0007669"/>
    <property type="project" value="Ensembl"/>
</dbReference>
<dbReference type="GO" id="GO:0005886">
    <property type="term" value="C:plasma membrane"/>
    <property type="evidence" value="ECO:0007669"/>
    <property type="project" value="Ensembl"/>
</dbReference>
<dbReference type="GO" id="GO:0007605">
    <property type="term" value="P:sensory perception of sound"/>
    <property type="evidence" value="ECO:0007669"/>
    <property type="project" value="Ensembl"/>
</dbReference>
<dbReference type="Ensembl" id="ENSTMTT00000006015.1">
    <property type="protein sequence ID" value="ENSTMTP00000005820.1"/>
    <property type="gene ID" value="ENSTMTG00000004308.1"/>
</dbReference>
<dbReference type="GO" id="GO:0001786">
    <property type="term" value="F:phosphatidylserine binding"/>
    <property type="evidence" value="ECO:0007669"/>
    <property type="project" value="Ensembl"/>
</dbReference>
<dbReference type="FunCoup" id="A0A674IAP1">
    <property type="interactions" value="126"/>
</dbReference>
<dbReference type="GeneTree" id="ENSGT00940000153372"/>
<dbReference type="InterPro" id="IPR005429">
    <property type="entry name" value="LimpII"/>
</dbReference>
<dbReference type="GO" id="GO:0005765">
    <property type="term" value="C:lysosomal membrane"/>
    <property type="evidence" value="ECO:0007669"/>
    <property type="project" value="Ensembl"/>
</dbReference>
<comment type="similarity">
    <text evidence="2">Belongs to the CD36 family.</text>
</comment>
<keyword evidence="5 7" id="KW-0472">Membrane</keyword>
<evidence type="ECO:0000313" key="9">
    <source>
        <dbReference type="Proteomes" id="UP000472274"/>
    </source>
</evidence>
<evidence type="ECO:0000256" key="1">
    <source>
        <dbReference type="ARBA" id="ARBA00004370"/>
    </source>
</evidence>
<dbReference type="GO" id="GO:0043470">
    <property type="term" value="P:regulation of carbohydrate catabolic process"/>
    <property type="evidence" value="ECO:0007669"/>
    <property type="project" value="Ensembl"/>
</dbReference>
<keyword evidence="9" id="KW-1185">Reference proteome</keyword>
<dbReference type="AlphaFoldDB" id="A0A674IAP1"/>
<proteinExistence type="inferred from homology"/>
<dbReference type="GO" id="GO:0006914">
    <property type="term" value="P:autophagy"/>
    <property type="evidence" value="ECO:0007669"/>
    <property type="project" value="Ensembl"/>
</dbReference>
<dbReference type="PRINTS" id="PR01609">
    <property type="entry name" value="CD36FAMILY"/>
</dbReference>
<evidence type="ECO:0000256" key="3">
    <source>
        <dbReference type="ARBA" id="ARBA00022692"/>
    </source>
</evidence>
<feature type="transmembrane region" description="Helical" evidence="7">
    <location>
        <begin position="441"/>
        <end position="461"/>
    </location>
</feature>
<organism evidence="8 9">
    <name type="scientific">Terrapene triunguis</name>
    <name type="common">Three-toed box turtle</name>
    <dbReference type="NCBI Taxonomy" id="2587831"/>
    <lineage>
        <taxon>Eukaryota</taxon>
        <taxon>Metazoa</taxon>
        <taxon>Chordata</taxon>
        <taxon>Craniata</taxon>
        <taxon>Vertebrata</taxon>
        <taxon>Euteleostomi</taxon>
        <taxon>Archelosauria</taxon>
        <taxon>Testudinata</taxon>
        <taxon>Testudines</taxon>
        <taxon>Cryptodira</taxon>
        <taxon>Durocryptodira</taxon>
        <taxon>Testudinoidea</taxon>
        <taxon>Emydidae</taxon>
        <taxon>Terrapene</taxon>
    </lineage>
</organism>